<organism evidence="2 3">
    <name type="scientific">Armillaria gallica</name>
    <name type="common">Bulbous honey fungus</name>
    <name type="synonym">Armillaria bulbosa</name>
    <dbReference type="NCBI Taxonomy" id="47427"/>
    <lineage>
        <taxon>Eukaryota</taxon>
        <taxon>Fungi</taxon>
        <taxon>Dikarya</taxon>
        <taxon>Basidiomycota</taxon>
        <taxon>Agaricomycotina</taxon>
        <taxon>Agaricomycetes</taxon>
        <taxon>Agaricomycetidae</taxon>
        <taxon>Agaricales</taxon>
        <taxon>Marasmiineae</taxon>
        <taxon>Physalacriaceae</taxon>
        <taxon>Armillaria</taxon>
    </lineage>
</organism>
<dbReference type="AlphaFoldDB" id="A0A2H3DM76"/>
<feature type="compositionally biased region" description="Polar residues" evidence="1">
    <location>
        <begin position="67"/>
        <end position="101"/>
    </location>
</feature>
<feature type="region of interest" description="Disordered" evidence="1">
    <location>
        <begin position="48"/>
        <end position="118"/>
    </location>
</feature>
<sequence length="118" mass="13034">MVRAVRQGIPGSYARIIANIGMGVPQDYDNWKERIIAMYEQREIQDTYKRAHRLDSRGHDHKKPNPGQKQITAPSNKNDARGATSSSIGNHGNWATGSKQVTVKGKTYGGAGEPMQID</sequence>
<feature type="compositionally biased region" description="Basic and acidic residues" evidence="1">
    <location>
        <begin position="48"/>
        <end position="58"/>
    </location>
</feature>
<evidence type="ECO:0000313" key="3">
    <source>
        <dbReference type="Proteomes" id="UP000217790"/>
    </source>
</evidence>
<dbReference type="Proteomes" id="UP000217790">
    <property type="component" value="Unassembled WGS sequence"/>
</dbReference>
<dbReference type="InParanoid" id="A0A2H3DM76"/>
<protein>
    <submittedName>
        <fullName evidence="2">Uncharacterized protein</fullName>
    </submittedName>
</protein>
<name>A0A2H3DM76_ARMGA</name>
<reference evidence="3" key="1">
    <citation type="journal article" date="2017" name="Nat. Ecol. Evol.">
        <title>Genome expansion and lineage-specific genetic innovations in the forest pathogenic fungi Armillaria.</title>
        <authorList>
            <person name="Sipos G."/>
            <person name="Prasanna A.N."/>
            <person name="Walter M.C."/>
            <person name="O'Connor E."/>
            <person name="Balint B."/>
            <person name="Krizsan K."/>
            <person name="Kiss B."/>
            <person name="Hess J."/>
            <person name="Varga T."/>
            <person name="Slot J."/>
            <person name="Riley R."/>
            <person name="Boka B."/>
            <person name="Rigling D."/>
            <person name="Barry K."/>
            <person name="Lee J."/>
            <person name="Mihaltcheva S."/>
            <person name="LaButti K."/>
            <person name="Lipzen A."/>
            <person name="Waldron R."/>
            <person name="Moloney N.M."/>
            <person name="Sperisen C."/>
            <person name="Kredics L."/>
            <person name="Vagvoelgyi C."/>
            <person name="Patrignani A."/>
            <person name="Fitzpatrick D."/>
            <person name="Nagy I."/>
            <person name="Doyle S."/>
            <person name="Anderson J.B."/>
            <person name="Grigoriev I.V."/>
            <person name="Gueldener U."/>
            <person name="Muensterkoetter M."/>
            <person name="Nagy L.G."/>
        </authorList>
    </citation>
    <scope>NUCLEOTIDE SEQUENCE [LARGE SCALE GENOMIC DNA]</scope>
    <source>
        <strain evidence="3">Ar21-2</strain>
    </source>
</reference>
<evidence type="ECO:0000313" key="2">
    <source>
        <dbReference type="EMBL" id="PBK92582.1"/>
    </source>
</evidence>
<evidence type="ECO:0000256" key="1">
    <source>
        <dbReference type="SAM" id="MobiDB-lite"/>
    </source>
</evidence>
<dbReference type="EMBL" id="KZ293658">
    <property type="protein sequence ID" value="PBK92582.1"/>
    <property type="molecule type" value="Genomic_DNA"/>
</dbReference>
<proteinExistence type="predicted"/>
<keyword evidence="3" id="KW-1185">Reference proteome</keyword>
<gene>
    <name evidence="2" type="ORF">ARMGADRAFT_1080637</name>
</gene>
<accession>A0A2H3DM76</accession>